<accession>A0A0P9F193</accession>
<keyword evidence="1" id="KW-0596">Phosphopantetheine</keyword>
<dbReference type="PANTHER" id="PTHR43775:SF37">
    <property type="entry name" value="SI:DKEY-61P9.11"/>
    <property type="match status" value="1"/>
</dbReference>
<keyword evidence="6" id="KW-1185">Reference proteome</keyword>
<dbReference type="EMBL" id="LJCR01001586">
    <property type="protein sequence ID" value="KPV50089.1"/>
    <property type="molecule type" value="Genomic_DNA"/>
</dbReference>
<keyword evidence="2" id="KW-0597">Phosphoprotein</keyword>
<evidence type="ECO:0000256" key="2">
    <source>
        <dbReference type="ARBA" id="ARBA00022553"/>
    </source>
</evidence>
<comment type="caution">
    <text evidence="3">Lacks conserved residue(s) required for the propagation of feature annotation.</text>
</comment>
<dbReference type="SUPFAM" id="SSF51735">
    <property type="entry name" value="NAD(P)-binding Rossmann-fold domains"/>
    <property type="match status" value="1"/>
</dbReference>
<proteinExistence type="predicted"/>
<feature type="non-terminal residue" evidence="5">
    <location>
        <position position="1"/>
    </location>
</feature>
<dbReference type="PROSITE" id="PS52019">
    <property type="entry name" value="PKS_MFAS_DH"/>
    <property type="match status" value="1"/>
</dbReference>
<dbReference type="Proteomes" id="UP000050509">
    <property type="component" value="Unassembled WGS sequence"/>
</dbReference>
<evidence type="ECO:0000313" key="5">
    <source>
        <dbReference type="EMBL" id="KPV50089.1"/>
    </source>
</evidence>
<dbReference type="InterPro" id="IPR013968">
    <property type="entry name" value="PKS_KR"/>
</dbReference>
<reference evidence="5 6" key="1">
    <citation type="submission" date="2015-09" db="EMBL/GenBank/DDBJ databases">
        <title>Draft genome sequence of Kouleothrix aurantiaca JCM 19913.</title>
        <authorList>
            <person name="Hemp J."/>
        </authorList>
    </citation>
    <scope>NUCLEOTIDE SEQUENCE [LARGE SCALE GENOMIC DNA]</scope>
    <source>
        <strain evidence="5 6">COM-B</strain>
    </source>
</reference>
<feature type="domain" description="PKS/mFAS DH" evidence="4">
    <location>
        <begin position="192"/>
        <end position="484"/>
    </location>
</feature>
<dbReference type="InterPro" id="IPR050091">
    <property type="entry name" value="PKS_NRPS_Biosynth_Enz"/>
</dbReference>
<dbReference type="Pfam" id="PF21089">
    <property type="entry name" value="PKS_DH_N"/>
    <property type="match status" value="1"/>
</dbReference>
<evidence type="ECO:0000256" key="1">
    <source>
        <dbReference type="ARBA" id="ARBA00022450"/>
    </source>
</evidence>
<dbReference type="AlphaFoldDB" id="A0A0P9F193"/>
<feature type="region of interest" description="N-terminal hotdog fold" evidence="3">
    <location>
        <begin position="192"/>
        <end position="325"/>
    </location>
</feature>
<dbReference type="Pfam" id="PF08659">
    <property type="entry name" value="KR"/>
    <property type="match status" value="1"/>
</dbReference>
<dbReference type="GO" id="GO:0006633">
    <property type="term" value="P:fatty acid biosynthetic process"/>
    <property type="evidence" value="ECO:0007669"/>
    <property type="project" value="TreeGrafter"/>
</dbReference>
<evidence type="ECO:0000259" key="4">
    <source>
        <dbReference type="PROSITE" id="PS52019"/>
    </source>
</evidence>
<dbReference type="Pfam" id="PF14765">
    <property type="entry name" value="PS-DH"/>
    <property type="match status" value="1"/>
</dbReference>
<dbReference type="InterPro" id="IPR049900">
    <property type="entry name" value="PKS_mFAS_DH"/>
</dbReference>
<dbReference type="GO" id="GO:0004312">
    <property type="term" value="F:fatty acid synthase activity"/>
    <property type="evidence" value="ECO:0007669"/>
    <property type="project" value="TreeGrafter"/>
</dbReference>
<dbReference type="Gene3D" id="3.10.129.110">
    <property type="entry name" value="Polyketide synthase dehydratase"/>
    <property type="match status" value="1"/>
</dbReference>
<dbReference type="InterPro" id="IPR049552">
    <property type="entry name" value="PKS_DH_N"/>
</dbReference>
<dbReference type="PANTHER" id="PTHR43775">
    <property type="entry name" value="FATTY ACID SYNTHASE"/>
    <property type="match status" value="1"/>
</dbReference>
<comment type="caution">
    <text evidence="5">The sequence shown here is derived from an EMBL/GenBank/DDBJ whole genome shotgun (WGS) entry which is preliminary data.</text>
</comment>
<sequence>GGIEISRALSDKTAEEFGRVFDIKANGFYSLLHAAAGLPIGATVAFSSVAGRFGNSGQTDYSAANDLLCKITSSMRAWRPGTRAIVIDWTAWGGIGMATRGSIPKIMELAGIDMLPPEVGIPTIRRELTGGNFRGEMVVGQRLGILTEEFDPTGGLDPAKVSARFATEATESTEKARTSTSPENSVPSVAGYLMLGNVLAAKLYGGLEVETELDPQVQPFLYDHQIDGIPVLPGVMGTEAFAELASLLAPGYRVAAIHEQFHSPFKFYRNEPRTLRLSARVAPGGDGTLVAHTTLRSLTPPARPGLPARDDLHFTATVELAPAPAEAPVTAELPNSFMEGQPDVREIEQAAIYKVYYHGPAYQVLHRALVNGSRALGVMPDHMLPNSVPADVPTLMAPRLIELCFQTAGIWEMANRGVMALPLGIGAVTVYRQPEAASGARLYALVTAVDGGASFDARVLDESGNVYVDMRGYRTVQLPGSVSL</sequence>
<evidence type="ECO:0000313" key="6">
    <source>
        <dbReference type="Proteomes" id="UP000050509"/>
    </source>
</evidence>
<dbReference type="InterPro" id="IPR036291">
    <property type="entry name" value="NAD(P)-bd_dom_sf"/>
</dbReference>
<name>A0A0P9F193_9CHLR</name>
<gene>
    <name evidence="5" type="ORF">SE17_28985</name>
</gene>
<protein>
    <recommendedName>
        <fullName evidence="4">PKS/mFAS DH domain-containing protein</fullName>
    </recommendedName>
</protein>
<dbReference type="InterPro" id="IPR049551">
    <property type="entry name" value="PKS_DH_C"/>
</dbReference>
<dbReference type="InterPro" id="IPR042104">
    <property type="entry name" value="PKS_dehydratase_sf"/>
</dbReference>
<evidence type="ECO:0000256" key="3">
    <source>
        <dbReference type="PROSITE-ProRule" id="PRU01363"/>
    </source>
</evidence>
<dbReference type="Gene3D" id="3.40.50.720">
    <property type="entry name" value="NAD(P)-binding Rossmann-like Domain"/>
    <property type="match status" value="1"/>
</dbReference>
<organism evidence="5 6">
    <name type="scientific">Kouleothrix aurantiaca</name>
    <dbReference type="NCBI Taxonomy" id="186479"/>
    <lineage>
        <taxon>Bacteria</taxon>
        <taxon>Bacillati</taxon>
        <taxon>Chloroflexota</taxon>
        <taxon>Chloroflexia</taxon>
        <taxon>Chloroflexales</taxon>
        <taxon>Roseiflexineae</taxon>
        <taxon>Roseiflexaceae</taxon>
        <taxon>Kouleothrix</taxon>
    </lineage>
</organism>
<feature type="region of interest" description="C-terminal hotdog fold" evidence="3">
    <location>
        <begin position="344"/>
        <end position="484"/>
    </location>
</feature>